<dbReference type="EMBL" id="PCYK01000029">
    <property type="protein sequence ID" value="PIR45763.1"/>
    <property type="molecule type" value="Genomic_DNA"/>
</dbReference>
<sequence>MAEEKVKRKNLLNSLGNIKFSDWCKMTTKLGLLLTKPDSGTSHSCIRKPSQPIDYGIGGLILTINPGMGKQTNIKVFKQVLRYGLNNGISEDAIWKALDLL</sequence>
<name>A0A2H0RGY8_9BACT</name>
<reference evidence="1 2" key="1">
    <citation type="submission" date="2017-09" db="EMBL/GenBank/DDBJ databases">
        <title>Depth-based differentiation of microbial function through sediment-hosted aquifers and enrichment of novel symbionts in the deep terrestrial subsurface.</title>
        <authorList>
            <person name="Probst A.J."/>
            <person name="Ladd B."/>
            <person name="Jarett J.K."/>
            <person name="Geller-Mcgrath D.E."/>
            <person name="Sieber C.M."/>
            <person name="Emerson J.B."/>
            <person name="Anantharaman K."/>
            <person name="Thomas B.C."/>
            <person name="Malmstrom R."/>
            <person name="Stieglmeier M."/>
            <person name="Klingl A."/>
            <person name="Woyke T."/>
            <person name="Ryan C.M."/>
            <person name="Banfield J.F."/>
        </authorList>
    </citation>
    <scope>NUCLEOTIDE SEQUENCE [LARGE SCALE GENOMIC DNA]</scope>
    <source>
        <strain evidence="1">CG10_big_fil_rev_8_21_14_0_10_49_38</strain>
    </source>
</reference>
<comment type="caution">
    <text evidence="1">The sequence shown here is derived from an EMBL/GenBank/DDBJ whole genome shotgun (WGS) entry which is preliminary data.</text>
</comment>
<evidence type="ECO:0000313" key="2">
    <source>
        <dbReference type="Proteomes" id="UP000230431"/>
    </source>
</evidence>
<evidence type="ECO:0000313" key="1">
    <source>
        <dbReference type="EMBL" id="PIR45763.1"/>
    </source>
</evidence>
<dbReference type="AlphaFoldDB" id="A0A2H0RGY8"/>
<proteinExistence type="predicted"/>
<accession>A0A2H0RGY8</accession>
<protein>
    <submittedName>
        <fullName evidence="1">Uncharacterized protein</fullName>
    </submittedName>
</protein>
<dbReference type="Proteomes" id="UP000230431">
    <property type="component" value="Unassembled WGS sequence"/>
</dbReference>
<organism evidence="1 2">
    <name type="scientific">Candidatus Vogelbacteria bacterium CG10_big_fil_rev_8_21_14_0_10_49_38</name>
    <dbReference type="NCBI Taxonomy" id="1975043"/>
    <lineage>
        <taxon>Bacteria</taxon>
        <taxon>Candidatus Vogeliibacteriota</taxon>
    </lineage>
</organism>
<gene>
    <name evidence="1" type="ORF">COV08_03260</name>
</gene>